<accession>T0HQI2</accession>
<dbReference type="SUPFAM" id="SSF53098">
    <property type="entry name" value="Ribonuclease H-like"/>
    <property type="match status" value="1"/>
</dbReference>
<organism evidence="4 5">
    <name type="scientific">Sphingobium quisquiliarum P25</name>
    <dbReference type="NCBI Taxonomy" id="1329909"/>
    <lineage>
        <taxon>Bacteria</taxon>
        <taxon>Pseudomonadati</taxon>
        <taxon>Pseudomonadota</taxon>
        <taxon>Alphaproteobacteria</taxon>
        <taxon>Sphingomonadales</taxon>
        <taxon>Sphingomonadaceae</taxon>
        <taxon>Sphingobium</taxon>
    </lineage>
</organism>
<evidence type="ECO:0000259" key="3">
    <source>
        <dbReference type="Pfam" id="PF13333"/>
    </source>
</evidence>
<evidence type="ECO:0000313" key="4">
    <source>
        <dbReference type="EMBL" id="EQA99783.1"/>
    </source>
</evidence>
<gene>
    <name evidence="4" type="ORF">L288_19045</name>
</gene>
<evidence type="ECO:0000259" key="2">
    <source>
        <dbReference type="Pfam" id="PF02371"/>
    </source>
</evidence>
<dbReference type="InterPro" id="IPR001584">
    <property type="entry name" value="Integrase_cat-core"/>
</dbReference>
<dbReference type="GO" id="GO:0015074">
    <property type="term" value="P:DNA integration"/>
    <property type="evidence" value="ECO:0007669"/>
    <property type="project" value="InterPro"/>
</dbReference>
<keyword evidence="5" id="KW-1185">Reference proteome</keyword>
<dbReference type="PANTHER" id="PTHR33055">
    <property type="entry name" value="TRANSPOSASE FOR INSERTION SEQUENCE ELEMENT IS1111A"/>
    <property type="match status" value="1"/>
</dbReference>
<comment type="caution">
    <text evidence="4">The sequence shown here is derived from an EMBL/GenBank/DDBJ whole genome shotgun (WGS) entry which is preliminary data.</text>
</comment>
<evidence type="ECO:0008006" key="6">
    <source>
        <dbReference type="Google" id="ProtNLM"/>
    </source>
</evidence>
<name>T0HQI2_9SPHN</name>
<evidence type="ECO:0000313" key="5">
    <source>
        <dbReference type="Proteomes" id="UP000015525"/>
    </source>
</evidence>
<dbReference type="Pfam" id="PF01548">
    <property type="entry name" value="DEDD_Tnp_IS110"/>
    <property type="match status" value="1"/>
</dbReference>
<dbReference type="Pfam" id="PF02371">
    <property type="entry name" value="Transposase_20"/>
    <property type="match status" value="1"/>
</dbReference>
<dbReference type="GO" id="GO:0006313">
    <property type="term" value="P:DNA transposition"/>
    <property type="evidence" value="ECO:0007669"/>
    <property type="project" value="InterPro"/>
</dbReference>
<sequence>MQMLAIDLAKQSFHVHGINADGEVISRRVGRQGLLVLVGKFDPEIVAMEACATAHYWGRLFLAEGREIRLINPHFVKPFVRGSKNDAVDAEAIFDAASRPTMRFVPVKTEDQQDLQSLHRVRDRLVAQRTSLSNHLRGLFGEYGLVFPKGAALLLSRVRVGLGKARLSAMAHETFEGLLEELEMVEGRIERVDKRLGDICRDNETCRRLMTLLGVGPIVATALVASIGDPHQFRTGREMAAWIGLVPRQYSTGGKFRLGGVGRRANHYLRRQLVHGARAVALRLSGKGNCYDNSAVETFFKSLKAEMIWRQSWPTRRQAEAAIFQNGFYNSRRRHSYLGGISPLAFEAKVA</sequence>
<evidence type="ECO:0000259" key="1">
    <source>
        <dbReference type="Pfam" id="PF01548"/>
    </source>
</evidence>
<feature type="domain" description="Integrase catalytic" evidence="3">
    <location>
        <begin position="297"/>
        <end position="349"/>
    </location>
</feature>
<dbReference type="InterPro" id="IPR047650">
    <property type="entry name" value="Transpos_IS110"/>
</dbReference>
<protein>
    <recommendedName>
        <fullName evidence="6">Transposase</fullName>
    </recommendedName>
</protein>
<dbReference type="InterPro" id="IPR002525">
    <property type="entry name" value="Transp_IS110-like_N"/>
</dbReference>
<dbReference type="EMBL" id="ATHO01000162">
    <property type="protein sequence ID" value="EQA99783.1"/>
    <property type="molecule type" value="Genomic_DNA"/>
</dbReference>
<feature type="domain" description="Transposase IS116/IS110/IS902 C-terminal" evidence="2">
    <location>
        <begin position="206"/>
        <end position="284"/>
    </location>
</feature>
<reference evidence="4 5" key="1">
    <citation type="journal article" date="2013" name="Genome Announc.">
        <title>Draft Genome Sequence of Sphingobium quisquiliarum Strain P25T, a Novel Hexachlorocyclohexane (HCH)-Degrading Bacterium Isolated from an HCH Dumpsite.</title>
        <authorList>
            <person name="Kumar Singh A."/>
            <person name="Sangwan N."/>
            <person name="Sharma A."/>
            <person name="Gupta V."/>
            <person name="Khurana J.P."/>
            <person name="Lal R."/>
        </authorList>
    </citation>
    <scope>NUCLEOTIDE SEQUENCE [LARGE SCALE GENOMIC DNA]</scope>
    <source>
        <strain evidence="4 5">P25</strain>
    </source>
</reference>
<dbReference type="PANTHER" id="PTHR33055:SF3">
    <property type="entry name" value="PUTATIVE TRANSPOSASE FOR IS117-RELATED"/>
    <property type="match status" value="1"/>
</dbReference>
<feature type="domain" description="Transposase IS110-like N-terminal" evidence="1">
    <location>
        <begin position="5"/>
        <end position="141"/>
    </location>
</feature>
<dbReference type="NCBIfam" id="NF033542">
    <property type="entry name" value="transpos_IS110"/>
    <property type="match status" value="1"/>
</dbReference>
<dbReference type="AlphaFoldDB" id="T0HQI2"/>
<dbReference type="InterPro" id="IPR012337">
    <property type="entry name" value="RNaseH-like_sf"/>
</dbReference>
<dbReference type="PATRIC" id="fig|1329909.3.peg.3665"/>
<dbReference type="GO" id="GO:0003677">
    <property type="term" value="F:DNA binding"/>
    <property type="evidence" value="ECO:0007669"/>
    <property type="project" value="InterPro"/>
</dbReference>
<dbReference type="InterPro" id="IPR003346">
    <property type="entry name" value="Transposase_20"/>
</dbReference>
<proteinExistence type="predicted"/>
<dbReference type="Pfam" id="PF13333">
    <property type="entry name" value="rve_2"/>
    <property type="match status" value="1"/>
</dbReference>
<dbReference type="Proteomes" id="UP000015525">
    <property type="component" value="Unassembled WGS sequence"/>
</dbReference>
<dbReference type="GO" id="GO:0004803">
    <property type="term" value="F:transposase activity"/>
    <property type="evidence" value="ECO:0007669"/>
    <property type="project" value="InterPro"/>
</dbReference>